<gene>
    <name evidence="1" type="ORF">L2E82_12136</name>
</gene>
<keyword evidence="2" id="KW-1185">Reference proteome</keyword>
<sequence>METAMVELNTRFISILERAADLNRVIDLQDLLERFAFDNICRVAFNIDPCCLAGDGTSESEFMKAFEEASRLCCLAGDGTSESEFMKAFEEASRLCCRSFFSVYSELYKIKKLLNVGSESKLKKSIITVHKIPDDIIKSRMEASVRNQTRYT</sequence>
<accession>A0ACB9GGC6</accession>
<proteinExistence type="predicted"/>
<dbReference type="EMBL" id="CM042010">
    <property type="protein sequence ID" value="KAI3782103.1"/>
    <property type="molecule type" value="Genomic_DNA"/>
</dbReference>
<organism evidence="1 2">
    <name type="scientific">Cichorium intybus</name>
    <name type="common">Chicory</name>
    <dbReference type="NCBI Taxonomy" id="13427"/>
    <lineage>
        <taxon>Eukaryota</taxon>
        <taxon>Viridiplantae</taxon>
        <taxon>Streptophyta</taxon>
        <taxon>Embryophyta</taxon>
        <taxon>Tracheophyta</taxon>
        <taxon>Spermatophyta</taxon>
        <taxon>Magnoliopsida</taxon>
        <taxon>eudicotyledons</taxon>
        <taxon>Gunneridae</taxon>
        <taxon>Pentapetalae</taxon>
        <taxon>asterids</taxon>
        <taxon>campanulids</taxon>
        <taxon>Asterales</taxon>
        <taxon>Asteraceae</taxon>
        <taxon>Cichorioideae</taxon>
        <taxon>Cichorieae</taxon>
        <taxon>Cichoriinae</taxon>
        <taxon>Cichorium</taxon>
    </lineage>
</organism>
<reference evidence="1 2" key="2">
    <citation type="journal article" date="2022" name="Mol. Ecol. Resour.">
        <title>The genomes of chicory, endive, great burdock and yacon provide insights into Asteraceae paleo-polyploidization history and plant inulin production.</title>
        <authorList>
            <person name="Fan W."/>
            <person name="Wang S."/>
            <person name="Wang H."/>
            <person name="Wang A."/>
            <person name="Jiang F."/>
            <person name="Liu H."/>
            <person name="Zhao H."/>
            <person name="Xu D."/>
            <person name="Zhang Y."/>
        </authorList>
    </citation>
    <scope>NUCLEOTIDE SEQUENCE [LARGE SCALE GENOMIC DNA]</scope>
    <source>
        <strain evidence="2">cv. Punajuju</strain>
        <tissue evidence="1">Leaves</tissue>
    </source>
</reference>
<comment type="caution">
    <text evidence="1">The sequence shown here is derived from an EMBL/GenBank/DDBJ whole genome shotgun (WGS) entry which is preliminary data.</text>
</comment>
<protein>
    <submittedName>
        <fullName evidence="1">Uncharacterized protein</fullName>
    </submittedName>
</protein>
<evidence type="ECO:0000313" key="2">
    <source>
        <dbReference type="Proteomes" id="UP001055811"/>
    </source>
</evidence>
<dbReference type="Proteomes" id="UP001055811">
    <property type="component" value="Linkage Group LG02"/>
</dbReference>
<evidence type="ECO:0000313" key="1">
    <source>
        <dbReference type="EMBL" id="KAI3782103.1"/>
    </source>
</evidence>
<reference evidence="2" key="1">
    <citation type="journal article" date="2022" name="Mol. Ecol. Resour.">
        <title>The genomes of chicory, endive, great burdock and yacon provide insights into Asteraceae palaeo-polyploidization history and plant inulin production.</title>
        <authorList>
            <person name="Fan W."/>
            <person name="Wang S."/>
            <person name="Wang H."/>
            <person name="Wang A."/>
            <person name="Jiang F."/>
            <person name="Liu H."/>
            <person name="Zhao H."/>
            <person name="Xu D."/>
            <person name="Zhang Y."/>
        </authorList>
    </citation>
    <scope>NUCLEOTIDE SEQUENCE [LARGE SCALE GENOMIC DNA]</scope>
    <source>
        <strain evidence="2">cv. Punajuju</strain>
    </source>
</reference>
<name>A0ACB9GGC6_CICIN</name>